<accession>A0ABU6YX74</accession>
<sequence>AKFEAEVAKESARNEKIAKKSLEAKSKAYAYIPKGPMCTHCHDLGVTSNLEPNHMRTHLKGLCVRTSGQICAYK</sequence>
<comment type="caution">
    <text evidence="1">The sequence shown here is derived from an EMBL/GenBank/DDBJ whole genome shotgun (WGS) entry which is preliminary data.</text>
</comment>
<feature type="non-terminal residue" evidence="1">
    <location>
        <position position="1"/>
    </location>
</feature>
<name>A0ABU6YX74_9FABA</name>
<gene>
    <name evidence="1" type="ORF">PIB30_102693</name>
</gene>
<evidence type="ECO:0000313" key="1">
    <source>
        <dbReference type="EMBL" id="MED6214401.1"/>
    </source>
</evidence>
<protein>
    <submittedName>
        <fullName evidence="1">Uncharacterized protein</fullName>
    </submittedName>
</protein>
<keyword evidence="2" id="KW-1185">Reference proteome</keyword>
<organism evidence="1 2">
    <name type="scientific">Stylosanthes scabra</name>
    <dbReference type="NCBI Taxonomy" id="79078"/>
    <lineage>
        <taxon>Eukaryota</taxon>
        <taxon>Viridiplantae</taxon>
        <taxon>Streptophyta</taxon>
        <taxon>Embryophyta</taxon>
        <taxon>Tracheophyta</taxon>
        <taxon>Spermatophyta</taxon>
        <taxon>Magnoliopsida</taxon>
        <taxon>eudicotyledons</taxon>
        <taxon>Gunneridae</taxon>
        <taxon>Pentapetalae</taxon>
        <taxon>rosids</taxon>
        <taxon>fabids</taxon>
        <taxon>Fabales</taxon>
        <taxon>Fabaceae</taxon>
        <taxon>Papilionoideae</taxon>
        <taxon>50 kb inversion clade</taxon>
        <taxon>dalbergioids sensu lato</taxon>
        <taxon>Dalbergieae</taxon>
        <taxon>Pterocarpus clade</taxon>
        <taxon>Stylosanthes</taxon>
    </lineage>
</organism>
<dbReference type="Proteomes" id="UP001341840">
    <property type="component" value="Unassembled WGS sequence"/>
</dbReference>
<proteinExistence type="predicted"/>
<evidence type="ECO:0000313" key="2">
    <source>
        <dbReference type="Proteomes" id="UP001341840"/>
    </source>
</evidence>
<dbReference type="EMBL" id="JASCZI010244857">
    <property type="protein sequence ID" value="MED6214401.1"/>
    <property type="molecule type" value="Genomic_DNA"/>
</dbReference>
<reference evidence="1 2" key="1">
    <citation type="journal article" date="2023" name="Plants (Basel)">
        <title>Bridging the Gap: Combining Genomics and Transcriptomics Approaches to Understand Stylosanthes scabra, an Orphan Legume from the Brazilian Caatinga.</title>
        <authorList>
            <person name="Ferreira-Neto J.R.C."/>
            <person name="da Silva M.D."/>
            <person name="Binneck E."/>
            <person name="de Melo N.F."/>
            <person name="da Silva R.H."/>
            <person name="de Melo A.L.T.M."/>
            <person name="Pandolfi V."/>
            <person name="Bustamante F.O."/>
            <person name="Brasileiro-Vidal A.C."/>
            <person name="Benko-Iseppon A.M."/>
        </authorList>
    </citation>
    <scope>NUCLEOTIDE SEQUENCE [LARGE SCALE GENOMIC DNA]</scope>
    <source>
        <tissue evidence="1">Leaves</tissue>
    </source>
</reference>